<dbReference type="PANTHER" id="PTHR46638">
    <property type="entry name" value="CORRINOID ADENOSYLTRANSFERASE"/>
    <property type="match status" value="1"/>
</dbReference>
<dbReference type="GO" id="GO:0008817">
    <property type="term" value="F:corrinoid adenosyltransferase activity"/>
    <property type="evidence" value="ECO:0007669"/>
    <property type="project" value="InterPro"/>
</dbReference>
<dbReference type="KEGG" id="syc:syc0477_d"/>
<dbReference type="AlphaFoldDB" id="A0A0H3K069"/>
<dbReference type="Proteomes" id="UP000001175">
    <property type="component" value="Chromosome"/>
</dbReference>
<dbReference type="eggNOG" id="COG2109">
    <property type="taxonomic scope" value="Bacteria"/>
</dbReference>
<sequence>MERLMVSQLKPSLLSVVSPAKPSQPLPTVEGLVQIFTASQRGFFTSVMSQALRLAGQGTTVLVIQFLKGGCQQGPDQPIRLGQNLEWVRLGVPNCLDTPQVDESSAIALKELWRFAIAAIDSGRYELVVLDELTLAVDFGLIAEAEVVELLRHRPQHVDVILTGPRVSESLLAIADQITELRRGSRY</sequence>
<gene>
    <name evidence="1" type="primary">cobO</name>
    <name evidence="1" type="ordered locus">syc0477_d</name>
</gene>
<dbReference type="NCBIfam" id="NF005648">
    <property type="entry name" value="PRK07414.1"/>
    <property type="match status" value="1"/>
</dbReference>
<name>A0A0H3K069_SYNP6</name>
<evidence type="ECO:0000313" key="2">
    <source>
        <dbReference type="Proteomes" id="UP000001175"/>
    </source>
</evidence>
<dbReference type="PIRSF" id="PIRSF015617">
    <property type="entry name" value="Adensltrnsf_CobA"/>
    <property type="match status" value="1"/>
</dbReference>
<dbReference type="InterPro" id="IPR003724">
    <property type="entry name" value="CblAdoTrfase_CobA"/>
</dbReference>
<keyword evidence="1" id="KW-0808">Transferase</keyword>
<dbReference type="GO" id="GO:0009236">
    <property type="term" value="P:cobalamin biosynthetic process"/>
    <property type="evidence" value="ECO:0007669"/>
    <property type="project" value="InterPro"/>
</dbReference>
<dbReference type="InterPro" id="IPR027417">
    <property type="entry name" value="P-loop_NTPase"/>
</dbReference>
<accession>A0A0H3K069</accession>
<dbReference type="Pfam" id="PF02572">
    <property type="entry name" value="CobA_CobO_BtuR"/>
    <property type="match status" value="1"/>
</dbReference>
<dbReference type="PANTHER" id="PTHR46638:SF1">
    <property type="entry name" value="CORRINOID ADENOSYLTRANSFERASE"/>
    <property type="match status" value="1"/>
</dbReference>
<reference evidence="1 2" key="1">
    <citation type="journal article" date="2007" name="Photosyn. Res.">
        <title>Complete nucleotide sequence of the freshwater unicellular cyanobacterium Synechococcus elongatus PCC 6301 chromosome: gene content and organization.</title>
        <authorList>
            <person name="Sugita C."/>
            <person name="Ogata K."/>
            <person name="Shikata M."/>
            <person name="Jikuya H."/>
            <person name="Takano J."/>
            <person name="Furumichi M."/>
            <person name="Kanehisa M."/>
            <person name="Omata T."/>
            <person name="Sugiura M."/>
            <person name="Sugita M."/>
        </authorList>
    </citation>
    <scope>NUCLEOTIDE SEQUENCE [LARGE SCALE GENOMIC DNA]</scope>
    <source>
        <strain evidence="2">ATCC 27144 / PCC 6301 / SAUG 1402/1</strain>
    </source>
</reference>
<evidence type="ECO:0000313" key="1">
    <source>
        <dbReference type="EMBL" id="BAD78667.1"/>
    </source>
</evidence>
<protein>
    <submittedName>
        <fullName evidence="1">Cob(I)alamin adenosyltransferase</fullName>
    </submittedName>
</protein>
<organism evidence="1 2">
    <name type="scientific">Synechococcus sp. (strain ATCC 27144 / PCC 6301 / SAUG 1402/1)</name>
    <name type="common">Anacystis nidulans</name>
    <dbReference type="NCBI Taxonomy" id="269084"/>
    <lineage>
        <taxon>Bacteria</taxon>
        <taxon>Bacillati</taxon>
        <taxon>Cyanobacteriota</taxon>
        <taxon>Cyanophyceae</taxon>
        <taxon>Synechococcales</taxon>
        <taxon>Synechococcaceae</taxon>
        <taxon>Synechococcus</taxon>
    </lineage>
</organism>
<dbReference type="Gene3D" id="3.40.50.300">
    <property type="entry name" value="P-loop containing nucleotide triphosphate hydrolases"/>
    <property type="match status" value="1"/>
</dbReference>
<dbReference type="SUPFAM" id="SSF52540">
    <property type="entry name" value="P-loop containing nucleoside triphosphate hydrolases"/>
    <property type="match status" value="1"/>
</dbReference>
<dbReference type="EMBL" id="AP008231">
    <property type="protein sequence ID" value="BAD78667.1"/>
    <property type="molecule type" value="Genomic_DNA"/>
</dbReference>
<dbReference type="GO" id="GO:0005524">
    <property type="term" value="F:ATP binding"/>
    <property type="evidence" value="ECO:0007669"/>
    <property type="project" value="InterPro"/>
</dbReference>
<proteinExistence type="predicted"/>